<dbReference type="EMBL" id="QMIE01000024">
    <property type="protein sequence ID" value="TVM14504.1"/>
    <property type="molecule type" value="Genomic_DNA"/>
</dbReference>
<accession>A0A7M3MA82</accession>
<proteinExistence type="predicted"/>
<dbReference type="InterPro" id="IPR010144">
    <property type="entry name" value="CRISPR-assoc_prot_Csd1-typ"/>
</dbReference>
<protein>
    <submittedName>
        <fullName evidence="2">Type I-C CRISPR-associated protein Cas8c/Csd1</fullName>
    </submittedName>
</protein>
<evidence type="ECO:0000313" key="3">
    <source>
        <dbReference type="Proteomes" id="UP000448292"/>
    </source>
</evidence>
<dbReference type="Pfam" id="PF09709">
    <property type="entry name" value="Cas_Csd1"/>
    <property type="match status" value="1"/>
</dbReference>
<dbReference type="Proteomes" id="UP000448292">
    <property type="component" value="Unassembled WGS sequence"/>
</dbReference>
<dbReference type="NCBIfam" id="TIGR01863">
    <property type="entry name" value="cas_Csd1"/>
    <property type="match status" value="1"/>
</dbReference>
<name>A0A7M3MA82_9BACT</name>
<feature type="region of interest" description="Disordered" evidence="1">
    <location>
        <begin position="613"/>
        <end position="632"/>
    </location>
</feature>
<evidence type="ECO:0000256" key="1">
    <source>
        <dbReference type="SAM" id="MobiDB-lite"/>
    </source>
</evidence>
<evidence type="ECO:0000313" key="2">
    <source>
        <dbReference type="EMBL" id="TVM14504.1"/>
    </source>
</evidence>
<dbReference type="AlphaFoldDB" id="A0A7M3MA82"/>
<dbReference type="OrthoDB" id="9778918at2"/>
<gene>
    <name evidence="2" type="primary">cas8c</name>
    <name evidence="2" type="ORF">DPQ33_17465</name>
</gene>
<comment type="caution">
    <text evidence="2">The sequence shown here is derived from an EMBL/GenBank/DDBJ whole genome shotgun (WGS) entry which is preliminary data.</text>
</comment>
<reference evidence="2 3" key="1">
    <citation type="submission" date="2018-06" db="EMBL/GenBank/DDBJ databases">
        <title>Complete genome of Desulfovibrio indonesiensis P37SLT.</title>
        <authorList>
            <person name="Crispim J.S."/>
            <person name="Vidigal P.M.P."/>
            <person name="Silva L.C.F."/>
            <person name="Laguardia C.N."/>
            <person name="Araujo L.C."/>
            <person name="Dias R.S."/>
            <person name="Sousa M.P."/>
            <person name="Paula S.O."/>
            <person name="Silva C."/>
        </authorList>
    </citation>
    <scope>NUCLEOTIDE SEQUENCE [LARGE SCALE GENOMIC DNA]</scope>
    <source>
        <strain evidence="2 3">P37SLT</strain>
    </source>
</reference>
<keyword evidence="3" id="KW-1185">Reference proteome</keyword>
<feature type="compositionally biased region" description="Polar residues" evidence="1">
    <location>
        <begin position="623"/>
        <end position="632"/>
    </location>
</feature>
<organism evidence="2 3">
    <name type="scientific">Oceanidesulfovibrio indonesiensis</name>
    <dbReference type="NCBI Taxonomy" id="54767"/>
    <lineage>
        <taxon>Bacteria</taxon>
        <taxon>Pseudomonadati</taxon>
        <taxon>Thermodesulfobacteriota</taxon>
        <taxon>Desulfovibrionia</taxon>
        <taxon>Desulfovibrionales</taxon>
        <taxon>Desulfovibrionaceae</taxon>
        <taxon>Oceanidesulfovibrio</taxon>
    </lineage>
</organism>
<dbReference type="CDD" id="cd09757">
    <property type="entry name" value="Cas8c_I-C"/>
    <property type="match status" value="1"/>
</dbReference>
<sequence>MILQALANYYDRLVKAPDQDVPEPGFSVQKIHAEIVLDKDGNLVAMNDIQQEETIPPKTKKGKPKTKIVPRKVKVPFVEGRTSGVAAFFLWDNTGYVLGAQDKGKPERIVKQFEAFRNLAHEVLDDVEDEGARAVITFLDSREAGQTDAIEDFEEKFIGNNCVFRLDGEPDCFIHDHPAVRTAWLKHIDKSIERPTGVCLISGQADEPQARIHPVLKGVRGAQTSGAYIVSFNASAFMSYGKEYNDNAPVSERAAFAYTTALNHLLNAKKTEHQRMLLGDATVVFWSETPTRMESVLQMFIDPGAAAEDEGQEAHDGSVIGQLRTLLQAVRDGKEPPVTDLLGDEPDTPFYVLGLAPNASRLAVRFWLVSTVADIAERLAQHFDDLEMETQFDFESEFPGIWRLVLELAPARPNAEGRYTSKMDDVPPVYAGALARSVFTGEAYPESIVNRILGRFRSDGRVTHGRMALLAAHHRRALRKGRTLNIDSITKPSEVTVSLNPETKNVGYRLGRLFAVLEKAQQEALGNVNATIKDRFFGSAMATPATVFPRLLDLGQKHIAKAEYGHVMDRHIGEIMEGFEVADGTPPFPAHLSSDDQVMFALGYYHQRNALWRKKDKSPDAPQKTTGTEEAA</sequence>